<dbReference type="InterPro" id="IPR018062">
    <property type="entry name" value="HTH_AraC-typ_CS"/>
</dbReference>
<dbReference type="OrthoDB" id="9809338at2"/>
<dbReference type="Gene3D" id="1.10.10.60">
    <property type="entry name" value="Homeodomain-like"/>
    <property type="match status" value="2"/>
</dbReference>
<feature type="domain" description="HTH araC/xylS-type" evidence="5">
    <location>
        <begin position="157"/>
        <end position="254"/>
    </location>
</feature>
<evidence type="ECO:0000256" key="1">
    <source>
        <dbReference type="ARBA" id="ARBA00023015"/>
    </source>
</evidence>
<dbReference type="PROSITE" id="PS00041">
    <property type="entry name" value="HTH_ARAC_FAMILY_1"/>
    <property type="match status" value="1"/>
</dbReference>
<evidence type="ECO:0000259" key="5">
    <source>
        <dbReference type="PROSITE" id="PS01124"/>
    </source>
</evidence>
<protein>
    <recommendedName>
        <fullName evidence="5">HTH araC/xylS-type domain-containing protein</fullName>
    </recommendedName>
</protein>
<keyword evidence="4" id="KW-0804">Transcription</keyword>
<keyword evidence="1" id="KW-0805">Transcription regulation</keyword>
<accession>A0A255XMH7</accession>
<keyword evidence="7" id="KW-1185">Reference proteome</keyword>
<dbReference type="Pfam" id="PF12833">
    <property type="entry name" value="HTH_18"/>
    <property type="match status" value="1"/>
</dbReference>
<dbReference type="InterPro" id="IPR050204">
    <property type="entry name" value="AraC_XylS_family_regulators"/>
</dbReference>
<dbReference type="PANTHER" id="PTHR46796:SF2">
    <property type="entry name" value="TRANSCRIPTIONAL REGULATORY PROTEIN"/>
    <property type="match status" value="1"/>
</dbReference>
<dbReference type="InterPro" id="IPR009057">
    <property type="entry name" value="Homeodomain-like_sf"/>
</dbReference>
<gene>
    <name evidence="6" type="ORF">CHR90_14465</name>
</gene>
<reference evidence="6 7" key="1">
    <citation type="submission" date="2017-07" db="EMBL/GenBank/DDBJ databases">
        <title>Elstera cyanobacteriorum sp. nov., a novel bacterium isolated from cyanobacterial aggregates in a eutrophic lake.</title>
        <authorList>
            <person name="Cai H."/>
        </authorList>
    </citation>
    <scope>NUCLEOTIDE SEQUENCE [LARGE SCALE GENOMIC DNA]</scope>
    <source>
        <strain evidence="6 7">TH019</strain>
    </source>
</reference>
<proteinExistence type="predicted"/>
<evidence type="ECO:0000313" key="7">
    <source>
        <dbReference type="Proteomes" id="UP000216361"/>
    </source>
</evidence>
<dbReference type="Gene3D" id="2.60.120.10">
    <property type="entry name" value="Jelly Rolls"/>
    <property type="match status" value="1"/>
</dbReference>
<dbReference type="Pfam" id="PF02311">
    <property type="entry name" value="AraC_binding"/>
    <property type="match status" value="1"/>
</dbReference>
<dbReference type="RefSeq" id="WP_094409717.1">
    <property type="nucleotide sequence ID" value="NZ_BMJZ01000002.1"/>
</dbReference>
<dbReference type="InterPro" id="IPR020449">
    <property type="entry name" value="Tscrpt_reg_AraC-type_HTH"/>
</dbReference>
<dbReference type="InterPro" id="IPR018060">
    <property type="entry name" value="HTH_AraC"/>
</dbReference>
<dbReference type="InterPro" id="IPR037923">
    <property type="entry name" value="HTH-like"/>
</dbReference>
<evidence type="ECO:0000256" key="3">
    <source>
        <dbReference type="ARBA" id="ARBA00023159"/>
    </source>
</evidence>
<dbReference type="PANTHER" id="PTHR46796">
    <property type="entry name" value="HTH-TYPE TRANSCRIPTIONAL ACTIVATOR RHAS-RELATED"/>
    <property type="match status" value="1"/>
</dbReference>
<evidence type="ECO:0000256" key="2">
    <source>
        <dbReference type="ARBA" id="ARBA00023125"/>
    </source>
</evidence>
<keyword evidence="3" id="KW-0010">Activator</keyword>
<name>A0A255XMH7_9PROT</name>
<dbReference type="InterPro" id="IPR003313">
    <property type="entry name" value="AraC-bd"/>
</dbReference>
<evidence type="ECO:0000313" key="6">
    <source>
        <dbReference type="EMBL" id="OYQ18156.1"/>
    </source>
</evidence>
<dbReference type="GO" id="GO:0043565">
    <property type="term" value="F:sequence-specific DNA binding"/>
    <property type="evidence" value="ECO:0007669"/>
    <property type="project" value="InterPro"/>
</dbReference>
<dbReference type="SUPFAM" id="SSF51215">
    <property type="entry name" value="Regulatory protein AraC"/>
    <property type="match status" value="1"/>
</dbReference>
<sequence length="257" mass="27563">MPTAPRLIRAGALEVWHTGSAAPAAFGKHTHDAMVISANLSGGESLWLDGRRFEAGPGDVTLYMPGQVQASQAIGQQPWEFVTLYAPLPWLEGALHAPLRGAVPVAAHPQTLPAFIRLAHARREADVTEAALLLLDALTPLLEVGAAPPSRRAPHLERVKARLRAFEQPPPSLEALADLAGLSPTGLVRAFRRETGLPPLAWALDQRLIEARHRLRGPEPIASLALALGFADQAHFTRAFRRAVGVPPGAYRKALIG</sequence>
<keyword evidence="2" id="KW-0238">DNA-binding</keyword>
<comment type="caution">
    <text evidence="6">The sequence shown here is derived from an EMBL/GenBank/DDBJ whole genome shotgun (WGS) entry which is preliminary data.</text>
</comment>
<dbReference type="GO" id="GO:0003700">
    <property type="term" value="F:DNA-binding transcription factor activity"/>
    <property type="evidence" value="ECO:0007669"/>
    <property type="project" value="InterPro"/>
</dbReference>
<dbReference type="InterPro" id="IPR014710">
    <property type="entry name" value="RmlC-like_jellyroll"/>
</dbReference>
<dbReference type="PRINTS" id="PR00032">
    <property type="entry name" value="HTHARAC"/>
</dbReference>
<dbReference type="SMART" id="SM00342">
    <property type="entry name" value="HTH_ARAC"/>
    <property type="match status" value="1"/>
</dbReference>
<dbReference type="PROSITE" id="PS01124">
    <property type="entry name" value="HTH_ARAC_FAMILY_2"/>
    <property type="match status" value="1"/>
</dbReference>
<dbReference type="AlphaFoldDB" id="A0A255XMH7"/>
<dbReference type="SUPFAM" id="SSF46689">
    <property type="entry name" value="Homeodomain-like"/>
    <property type="match status" value="2"/>
</dbReference>
<organism evidence="6 7">
    <name type="scientific">Elstera cyanobacteriorum</name>
    <dbReference type="NCBI Taxonomy" id="2022747"/>
    <lineage>
        <taxon>Bacteria</taxon>
        <taxon>Pseudomonadati</taxon>
        <taxon>Pseudomonadota</taxon>
        <taxon>Alphaproteobacteria</taxon>
        <taxon>Rhodospirillales</taxon>
        <taxon>Rhodospirillaceae</taxon>
        <taxon>Elstera</taxon>
    </lineage>
</organism>
<evidence type="ECO:0000256" key="4">
    <source>
        <dbReference type="ARBA" id="ARBA00023163"/>
    </source>
</evidence>
<dbReference type="EMBL" id="NOXS01000033">
    <property type="protein sequence ID" value="OYQ18156.1"/>
    <property type="molecule type" value="Genomic_DNA"/>
</dbReference>
<dbReference type="Proteomes" id="UP000216361">
    <property type="component" value="Unassembled WGS sequence"/>
</dbReference>